<dbReference type="GO" id="GO:0005737">
    <property type="term" value="C:cytoplasm"/>
    <property type="evidence" value="ECO:0007669"/>
    <property type="project" value="UniProtKB-SubCell"/>
</dbReference>
<dbReference type="NCBIfam" id="TIGR00449">
    <property type="entry name" value="tgt_general"/>
    <property type="match status" value="1"/>
</dbReference>
<evidence type="ECO:0000259" key="6">
    <source>
        <dbReference type="Pfam" id="PF01702"/>
    </source>
</evidence>
<dbReference type="PANTHER" id="PTHR46064:SF1">
    <property type="entry name" value="QUEUINE TRNA-RIBOSYLTRANSFERASE ACCESSORY SUBUNIT 2"/>
    <property type="match status" value="1"/>
</dbReference>
<dbReference type="HAMAP" id="MF_03043">
    <property type="entry name" value="QTRT2"/>
    <property type="match status" value="1"/>
</dbReference>
<evidence type="ECO:0000256" key="1">
    <source>
        <dbReference type="ARBA" id="ARBA00022490"/>
    </source>
</evidence>
<gene>
    <name evidence="7" type="ORF">GQ602_004834</name>
</gene>
<dbReference type="Gene3D" id="3.20.20.105">
    <property type="entry name" value="Queuine tRNA-ribosyltransferase-like"/>
    <property type="match status" value="1"/>
</dbReference>
<dbReference type="InterPro" id="IPR036511">
    <property type="entry name" value="TGT-like_sf"/>
</dbReference>
<dbReference type="InterPro" id="IPR002616">
    <property type="entry name" value="tRNA_ribo_trans-like"/>
</dbReference>
<feature type="binding site" evidence="5">
    <location>
        <position position="336"/>
    </location>
    <ligand>
        <name>Zn(2+)</name>
        <dbReference type="ChEBI" id="CHEBI:29105"/>
    </ligand>
</feature>
<protein>
    <recommendedName>
        <fullName evidence="5">Queuine tRNA-ribosyltransferase accessory subunit 2</fullName>
    </recommendedName>
    <alternativeName>
        <fullName evidence="5">Queuine tRNA-ribosyltransferase domain-containing protein 1</fullName>
    </alternativeName>
</protein>
<dbReference type="InterPro" id="IPR028592">
    <property type="entry name" value="QTRTD1"/>
</dbReference>
<comment type="cofactor">
    <cofactor evidence="5">
        <name>Zn(2+)</name>
        <dbReference type="ChEBI" id="CHEBI:29105"/>
    </cofactor>
    <text evidence="5">Binds 1 zinc ion per subunit.</text>
</comment>
<comment type="function">
    <text evidence="5">Non-catalytic subunit of the queuine tRNA-ribosyltransferase (TGT) that catalyzes the base-exchange of a guanine (G) residue with queuine (Q) at position 34 (anticodon wobble position) in tRNAs with GU(N) anticodons (tRNA-Asp, -Asn, -His and -Tyr), resulting in the hypermodified nucleoside queuosine (7-(((4,5-cis-dihydroxy-2-cyclopenten-1-yl)amino)methyl)-7-deazaguanosine).</text>
</comment>
<sequence>MSDAPDMHLEKPFRVLSSAASNGCAARLGRLSLAGRRVIETPSYFAVTSRGCVPHLTPDSLSKHTSVGAAYMALEDFIERAKPPVYEVPPGDNGRLHSFTAFPADRATVLGARRCLPVFPQMGNKRRSVTVFTSTGFIDITIGEYAAAVQRLQPDMVVALGDALHKNPNPSVKKQVRMTERTEDWVDEFIQILGGRQRIEELGIAVFAPVLPVVFPLQSDYLRHLAEDVTEALSGLAIYDVSLLPDLVSYPQLSHLAKLSLEAPKTPHEVLRQVALGVDICTIPFVNSISDAGVALTFTFPPPAAGKNEPLGTNMWSTEHAASLEPALEGCQCYTCTRHHRAYLHHLLSAKEMLGWTLLQIHNHHVVSDLFAGVRRSLDQGVSHFERAREEFTRAYEAELPEGTGERPRARGYHFKSAAGQNKINKASWTDLEGA</sequence>
<keyword evidence="4 5" id="KW-0862">Zinc</keyword>
<proteinExistence type="inferred from homology"/>
<evidence type="ECO:0000256" key="4">
    <source>
        <dbReference type="ARBA" id="ARBA00022833"/>
    </source>
</evidence>
<dbReference type="AlphaFoldDB" id="A0A8H4Q4P4"/>
<dbReference type="EMBL" id="JAACLJ010000005">
    <property type="protein sequence ID" value="KAF4585529.1"/>
    <property type="molecule type" value="Genomic_DNA"/>
</dbReference>
<reference evidence="7 8" key="1">
    <citation type="journal article" date="2020" name="G3 (Bethesda)">
        <title>Genetic Underpinnings of Host Manipulation by Ophiocordyceps as Revealed by Comparative Transcriptomics.</title>
        <authorList>
            <person name="Will I."/>
            <person name="Das B."/>
            <person name="Trinh T."/>
            <person name="Brachmann A."/>
            <person name="Ohm R.A."/>
            <person name="de Bekker C."/>
        </authorList>
    </citation>
    <scope>NUCLEOTIDE SEQUENCE [LARGE SCALE GENOMIC DNA]</scope>
    <source>
        <strain evidence="7 8">EC05</strain>
    </source>
</reference>
<comment type="similarity">
    <text evidence="5">Belongs to the queuine tRNA-ribosyltransferase family. QTRT2 subfamily.</text>
</comment>
<dbReference type="Pfam" id="PF01702">
    <property type="entry name" value="TGT"/>
    <property type="match status" value="1"/>
</dbReference>
<keyword evidence="3 5" id="KW-0479">Metal-binding</keyword>
<evidence type="ECO:0000256" key="2">
    <source>
        <dbReference type="ARBA" id="ARBA00022694"/>
    </source>
</evidence>
<dbReference type="Proteomes" id="UP000562929">
    <property type="component" value="Unassembled WGS sequence"/>
</dbReference>
<keyword evidence="8" id="KW-1185">Reference proteome</keyword>
<evidence type="ECO:0000313" key="7">
    <source>
        <dbReference type="EMBL" id="KAF4585529.1"/>
    </source>
</evidence>
<dbReference type="GO" id="GO:0046872">
    <property type="term" value="F:metal ion binding"/>
    <property type="evidence" value="ECO:0007669"/>
    <property type="project" value="UniProtKB-KW"/>
</dbReference>
<keyword evidence="1 5" id="KW-0963">Cytoplasm</keyword>
<comment type="subunit">
    <text evidence="5">Heterodimer of a catalytic subunit and an accessory subunit.</text>
</comment>
<feature type="binding site" evidence="5">
    <location>
        <position position="331"/>
    </location>
    <ligand>
        <name>Zn(2+)</name>
        <dbReference type="ChEBI" id="CHEBI:29105"/>
    </ligand>
</feature>
<feature type="binding site" evidence="5">
    <location>
        <position position="333"/>
    </location>
    <ligand>
        <name>Zn(2+)</name>
        <dbReference type="ChEBI" id="CHEBI:29105"/>
    </ligand>
</feature>
<dbReference type="PANTHER" id="PTHR46064">
    <property type="entry name" value="QUEUINE TRNA-RIBOSYLTRANSFERASE ACCESSORY SUBUNIT 2"/>
    <property type="match status" value="1"/>
</dbReference>
<dbReference type="GO" id="GO:0006400">
    <property type="term" value="P:tRNA modification"/>
    <property type="evidence" value="ECO:0007669"/>
    <property type="project" value="InterPro"/>
</dbReference>
<dbReference type="OrthoDB" id="27601at2759"/>
<feature type="binding site" evidence="5">
    <location>
        <position position="362"/>
    </location>
    <ligand>
        <name>Zn(2+)</name>
        <dbReference type="ChEBI" id="CHEBI:29105"/>
    </ligand>
</feature>
<evidence type="ECO:0000313" key="8">
    <source>
        <dbReference type="Proteomes" id="UP000562929"/>
    </source>
</evidence>
<evidence type="ECO:0000256" key="5">
    <source>
        <dbReference type="HAMAP-Rule" id="MF_03043"/>
    </source>
</evidence>
<keyword evidence="2 5" id="KW-0819">tRNA processing</keyword>
<organism evidence="7 8">
    <name type="scientific">Ophiocordyceps camponoti-floridani</name>
    <dbReference type="NCBI Taxonomy" id="2030778"/>
    <lineage>
        <taxon>Eukaryota</taxon>
        <taxon>Fungi</taxon>
        <taxon>Dikarya</taxon>
        <taxon>Ascomycota</taxon>
        <taxon>Pezizomycotina</taxon>
        <taxon>Sordariomycetes</taxon>
        <taxon>Hypocreomycetidae</taxon>
        <taxon>Hypocreales</taxon>
        <taxon>Ophiocordycipitaceae</taxon>
        <taxon>Ophiocordyceps</taxon>
    </lineage>
</organism>
<comment type="subcellular location">
    <subcellularLocation>
        <location evidence="5">Cytoplasm</location>
    </subcellularLocation>
</comment>
<accession>A0A8H4Q4P4</accession>
<dbReference type="GO" id="GO:0008479">
    <property type="term" value="F:tRNA-guanosine(34) queuine transglycosylase activity"/>
    <property type="evidence" value="ECO:0007669"/>
    <property type="project" value="UniProtKB-UniRule"/>
</dbReference>
<feature type="domain" description="tRNA-guanine(15) transglycosylase-like" evidence="6">
    <location>
        <begin position="25"/>
        <end position="397"/>
    </location>
</feature>
<dbReference type="SUPFAM" id="SSF51713">
    <property type="entry name" value="tRNA-guanine transglycosylase"/>
    <property type="match status" value="1"/>
</dbReference>
<name>A0A8H4Q4P4_9HYPO</name>
<comment type="caution">
    <text evidence="7">The sequence shown here is derived from an EMBL/GenBank/DDBJ whole genome shotgun (WGS) entry which is preliminary data.</text>
</comment>
<evidence type="ECO:0000256" key="3">
    <source>
        <dbReference type="ARBA" id="ARBA00022723"/>
    </source>
</evidence>
<dbReference type="InterPro" id="IPR050852">
    <property type="entry name" value="Queuine_tRNA-ribosyltrfase"/>
</dbReference>